<evidence type="ECO:0000256" key="2">
    <source>
        <dbReference type="ARBA" id="ARBA00023002"/>
    </source>
</evidence>
<keyword evidence="2" id="KW-0560">Oxidoreductase</keyword>
<dbReference type="GO" id="GO:0008977">
    <property type="term" value="F:prephenate dehydrogenase (NAD+) activity"/>
    <property type="evidence" value="ECO:0007669"/>
    <property type="project" value="InterPro"/>
</dbReference>
<dbReference type="InterPro" id="IPR046826">
    <property type="entry name" value="PDH_N"/>
</dbReference>
<dbReference type="GO" id="GO:0070403">
    <property type="term" value="F:NAD+ binding"/>
    <property type="evidence" value="ECO:0007669"/>
    <property type="project" value="InterPro"/>
</dbReference>
<dbReference type="GO" id="GO:0006571">
    <property type="term" value="P:tyrosine biosynthetic process"/>
    <property type="evidence" value="ECO:0007669"/>
    <property type="project" value="InterPro"/>
</dbReference>
<gene>
    <name evidence="4" type="primary">tyrA</name>
    <name evidence="4" type="ORF">Melaina855_1610</name>
</gene>
<evidence type="ECO:0000259" key="3">
    <source>
        <dbReference type="PROSITE" id="PS51176"/>
    </source>
</evidence>
<accession>A0A650ELE3</accession>
<dbReference type="InterPro" id="IPR050812">
    <property type="entry name" value="Preph/Arog_dehydrog"/>
</dbReference>
<sequence length="250" mass="27756">MKIGVVGLGLIGGSIFKDLQELNYNVIAVSKTQNGDNIYKDYDVLKTCDIVFVCSAMNKTLEILDKLEEVLLPDTIVTDVCSLKEFVSKKQRPYKFIPSHPMAGTEHKGFENSFAGLFKGAKWVITPVFGEDGRLVELIEELGAIPVITTPEKHDEAVALISHMPMVIAQAIFKTASENPLALEIAASGFRDMTRLAMSNTEMANDMVQMNADNIQTSILKLYKSIGDLTNSDYLEQIDEIKLNRQSMFL</sequence>
<reference evidence="4" key="1">
    <citation type="journal article" date="2020" name="J. ISSAAS">
        <title>Lactobacilli and other gastrointestinal microbiota of Peromyscus leucopus, reservoir host for agents of Lyme disease and other zoonoses in North America.</title>
        <authorList>
            <person name="Milovic A."/>
            <person name="Bassam K."/>
            <person name="Shao H."/>
            <person name="Chatzistamou I."/>
            <person name="Tufts D.M."/>
            <person name="Diuk-Wasser M."/>
            <person name="Barbour A.G."/>
        </authorList>
    </citation>
    <scope>NUCLEOTIDE SEQUENCE</scope>
    <source>
        <strain evidence="4">LL20</strain>
    </source>
</reference>
<proteinExistence type="inferred from homology"/>
<dbReference type="SUPFAM" id="SSF51735">
    <property type="entry name" value="NAD(P)-binding Rossmann-fold domains"/>
    <property type="match status" value="1"/>
</dbReference>
<dbReference type="GO" id="GO:0004665">
    <property type="term" value="F:prephenate dehydrogenase (NADP+) activity"/>
    <property type="evidence" value="ECO:0007669"/>
    <property type="project" value="InterPro"/>
</dbReference>
<dbReference type="PROSITE" id="PS51176">
    <property type="entry name" value="PDH_ADH"/>
    <property type="match status" value="1"/>
</dbReference>
<dbReference type="Gene3D" id="3.40.50.720">
    <property type="entry name" value="NAD(P)-binding Rossmann-like Domain"/>
    <property type="match status" value="1"/>
</dbReference>
<dbReference type="InterPro" id="IPR008927">
    <property type="entry name" value="6-PGluconate_DH-like_C_sf"/>
</dbReference>
<feature type="domain" description="Prephenate/arogenate dehydrogenase" evidence="3">
    <location>
        <begin position="1"/>
        <end position="250"/>
    </location>
</feature>
<comment type="similarity">
    <text evidence="1">Belongs to the prephenate/arogenate dehydrogenase family.</text>
</comment>
<dbReference type="PANTHER" id="PTHR21363">
    <property type="entry name" value="PREPHENATE DEHYDROGENASE"/>
    <property type="match status" value="1"/>
</dbReference>
<dbReference type="InterPro" id="IPR003099">
    <property type="entry name" value="Prephen_DH"/>
</dbReference>
<dbReference type="Pfam" id="PF02153">
    <property type="entry name" value="PDH_N"/>
    <property type="match status" value="1"/>
</dbReference>
<dbReference type="InterPro" id="IPR036291">
    <property type="entry name" value="NAD(P)-bd_dom_sf"/>
</dbReference>
<dbReference type="InterPro" id="IPR046825">
    <property type="entry name" value="PDH_C"/>
</dbReference>
<dbReference type="Gene3D" id="1.10.3660.10">
    <property type="entry name" value="6-phosphogluconate dehydrogenase C-terminal like domain"/>
    <property type="match status" value="1"/>
</dbReference>
<name>A0A650ELE3_9BACT</name>
<dbReference type="SUPFAM" id="SSF48179">
    <property type="entry name" value="6-phosphogluconate dehydrogenase C-terminal domain-like"/>
    <property type="match status" value="1"/>
</dbReference>
<evidence type="ECO:0000313" key="4">
    <source>
        <dbReference type="EMBL" id="QGT49774.1"/>
    </source>
</evidence>
<dbReference type="AlphaFoldDB" id="A0A650ELE3"/>
<protein>
    <submittedName>
        <fullName evidence="4">Arogenate dehydrogenase</fullName>
    </submittedName>
</protein>
<dbReference type="Pfam" id="PF20463">
    <property type="entry name" value="PDH_C"/>
    <property type="match status" value="1"/>
</dbReference>
<dbReference type="PANTHER" id="PTHR21363:SF0">
    <property type="entry name" value="PREPHENATE DEHYDROGENASE [NADP(+)]"/>
    <property type="match status" value="1"/>
</dbReference>
<dbReference type="EMBL" id="MN577570">
    <property type="protein sequence ID" value="QGT49774.1"/>
    <property type="molecule type" value="Genomic_DNA"/>
</dbReference>
<organism evidence="4">
    <name type="scientific">uncultured Candidatus Melainabacteria bacterium</name>
    <dbReference type="NCBI Taxonomy" id="2682970"/>
    <lineage>
        <taxon>Bacteria</taxon>
        <taxon>Bacillati</taxon>
        <taxon>Candidatus Melainabacteria</taxon>
        <taxon>environmental samples</taxon>
    </lineage>
</organism>
<evidence type="ECO:0000256" key="1">
    <source>
        <dbReference type="ARBA" id="ARBA00007964"/>
    </source>
</evidence>